<proteinExistence type="predicted"/>
<name>A0A7M2RF50_9FIRM</name>
<dbReference type="PANTHER" id="PTHR12304:SF4">
    <property type="entry name" value="URIDINE NUCLEOSIDASE"/>
    <property type="match status" value="1"/>
</dbReference>
<dbReference type="AlphaFoldDB" id="A0A7M2RF50"/>
<reference evidence="4 5" key="1">
    <citation type="submission" date="2020-10" db="EMBL/GenBank/DDBJ databases">
        <title>Blautia liquoris sp.nov., isolated from the mud in a fermentation cellar used for the production of Chinese strong-flavoured liquor.</title>
        <authorList>
            <person name="Lu L."/>
        </authorList>
    </citation>
    <scope>NUCLEOTIDE SEQUENCE [LARGE SCALE GENOMIC DNA]</scope>
    <source>
        <strain evidence="4 5">LZLJ-3</strain>
    </source>
</reference>
<sequence>MWEKYHLNTGALLKRLEKPRGVVDVVIDTDTYNEIDDQFALAYLLKSDEKLRLQAIYAAPFFNHHSKSPEDGMEKSFEEIHKVLGLLKKEEYKKVVFKGSRTYLQNEKEAVESSAARNLVKLALERDDNDPLYVIAIGAITNIASAILMEPSIIRKIVVIWLGGNALDWHDNKEFNALQDVAAARVIFECGVPLVLLPCMGVVSSFTTTGPELNFWLKGKNELCDYLVENTVQEAFLVGQGKCWSRAIWDVTAVAWLIDESFMEERLEHSPIPEYDHKWGIDKTRHFIKYVYAIHRDALYMDLFEKLSK</sequence>
<dbReference type="PANTHER" id="PTHR12304">
    <property type="entry name" value="INOSINE-URIDINE PREFERRING NUCLEOSIDE HYDROLASE"/>
    <property type="match status" value="1"/>
</dbReference>
<dbReference type="RefSeq" id="WP_193735130.1">
    <property type="nucleotide sequence ID" value="NZ_CP063304.1"/>
</dbReference>
<dbReference type="InterPro" id="IPR023186">
    <property type="entry name" value="IUNH"/>
</dbReference>
<evidence type="ECO:0000259" key="3">
    <source>
        <dbReference type="Pfam" id="PF01156"/>
    </source>
</evidence>
<gene>
    <name evidence="4" type="ORF">INP51_12260</name>
</gene>
<accession>A0A7M2RF50</accession>
<dbReference type="GO" id="GO:0005829">
    <property type="term" value="C:cytosol"/>
    <property type="evidence" value="ECO:0007669"/>
    <property type="project" value="TreeGrafter"/>
</dbReference>
<dbReference type="InterPro" id="IPR001910">
    <property type="entry name" value="Inosine/uridine_hydrolase_dom"/>
</dbReference>
<keyword evidence="2" id="KW-0326">Glycosidase</keyword>
<dbReference type="EMBL" id="CP063304">
    <property type="protein sequence ID" value="QOV18768.1"/>
    <property type="molecule type" value="Genomic_DNA"/>
</dbReference>
<dbReference type="GO" id="GO:0006152">
    <property type="term" value="P:purine nucleoside catabolic process"/>
    <property type="evidence" value="ECO:0007669"/>
    <property type="project" value="TreeGrafter"/>
</dbReference>
<dbReference type="GO" id="GO:0008477">
    <property type="term" value="F:purine nucleosidase activity"/>
    <property type="evidence" value="ECO:0007669"/>
    <property type="project" value="TreeGrafter"/>
</dbReference>
<dbReference type="InterPro" id="IPR036452">
    <property type="entry name" value="Ribo_hydro-like"/>
</dbReference>
<evidence type="ECO:0000256" key="1">
    <source>
        <dbReference type="ARBA" id="ARBA00022801"/>
    </source>
</evidence>
<dbReference type="Proteomes" id="UP000593601">
    <property type="component" value="Chromosome"/>
</dbReference>
<keyword evidence="5" id="KW-1185">Reference proteome</keyword>
<evidence type="ECO:0000313" key="5">
    <source>
        <dbReference type="Proteomes" id="UP000593601"/>
    </source>
</evidence>
<keyword evidence="1 4" id="KW-0378">Hydrolase</keyword>
<evidence type="ECO:0000313" key="4">
    <source>
        <dbReference type="EMBL" id="QOV18768.1"/>
    </source>
</evidence>
<dbReference type="KEGG" id="bliq:INP51_12260"/>
<dbReference type="Gene3D" id="3.90.245.10">
    <property type="entry name" value="Ribonucleoside hydrolase-like"/>
    <property type="match status" value="1"/>
</dbReference>
<dbReference type="SUPFAM" id="SSF53590">
    <property type="entry name" value="Nucleoside hydrolase"/>
    <property type="match status" value="1"/>
</dbReference>
<evidence type="ECO:0000256" key="2">
    <source>
        <dbReference type="ARBA" id="ARBA00023295"/>
    </source>
</evidence>
<dbReference type="Pfam" id="PF01156">
    <property type="entry name" value="IU_nuc_hydro"/>
    <property type="match status" value="1"/>
</dbReference>
<organism evidence="4 5">
    <name type="scientific">Blautia liquoris</name>
    <dbReference type="NCBI Taxonomy" id="2779518"/>
    <lineage>
        <taxon>Bacteria</taxon>
        <taxon>Bacillati</taxon>
        <taxon>Bacillota</taxon>
        <taxon>Clostridia</taxon>
        <taxon>Lachnospirales</taxon>
        <taxon>Lachnospiraceae</taxon>
        <taxon>Blautia</taxon>
    </lineage>
</organism>
<protein>
    <submittedName>
        <fullName evidence="4">Nucleoside hydrolase</fullName>
    </submittedName>
</protein>
<feature type="domain" description="Inosine/uridine-preferring nucleoside hydrolase" evidence="3">
    <location>
        <begin position="25"/>
        <end position="265"/>
    </location>
</feature>